<protein>
    <submittedName>
        <fullName evidence="1">Uncharacterized protein</fullName>
    </submittedName>
</protein>
<dbReference type="Proteomes" id="UP001143856">
    <property type="component" value="Unassembled WGS sequence"/>
</dbReference>
<evidence type="ECO:0000313" key="1">
    <source>
        <dbReference type="EMBL" id="KAJ2986678.1"/>
    </source>
</evidence>
<comment type="caution">
    <text evidence="1">The sequence shown here is derived from an EMBL/GenBank/DDBJ whole genome shotgun (WGS) entry which is preliminary data.</text>
</comment>
<dbReference type="EMBL" id="JAPDGR010000911">
    <property type="protein sequence ID" value="KAJ2986678.1"/>
    <property type="molecule type" value="Genomic_DNA"/>
</dbReference>
<accession>A0ACC1P4R9</accession>
<evidence type="ECO:0000313" key="2">
    <source>
        <dbReference type="Proteomes" id="UP001143856"/>
    </source>
</evidence>
<organism evidence="1 2">
    <name type="scientific">Xylaria curta</name>
    <dbReference type="NCBI Taxonomy" id="42375"/>
    <lineage>
        <taxon>Eukaryota</taxon>
        <taxon>Fungi</taxon>
        <taxon>Dikarya</taxon>
        <taxon>Ascomycota</taxon>
        <taxon>Pezizomycotina</taxon>
        <taxon>Sordariomycetes</taxon>
        <taxon>Xylariomycetidae</taxon>
        <taxon>Xylariales</taxon>
        <taxon>Xylariaceae</taxon>
        <taxon>Xylaria</taxon>
    </lineage>
</organism>
<gene>
    <name evidence="1" type="ORF">NUW58_g4914</name>
</gene>
<reference evidence="1" key="1">
    <citation type="submission" date="2022-10" db="EMBL/GenBank/DDBJ databases">
        <title>Genome Sequence of Xylaria curta.</title>
        <authorList>
            <person name="Buettner E."/>
        </authorList>
    </citation>
    <scope>NUCLEOTIDE SEQUENCE</scope>
    <source>
        <strain evidence="1">Babe10</strain>
    </source>
</reference>
<keyword evidence="2" id="KW-1185">Reference proteome</keyword>
<sequence length="312" mass="35925">MPKPAGLQTVDNEEMNGVHTEHRKGDDGELDAEARAYELRLWPPPYLQAYCVEHFLMECKIYHEQENDRYNKLIAHSRQVFLEKQNRKKPMNYSTPIPTRRQPTRRAKERHSVLMTPPRTPTPTPSEPQRPPRPKKPVNTPLRPPRLETAFMKSQEGGMFRILSKFHRRLELHNRQEDYLAPNTVQDEDATTPRKLAVPAAMHAIKRSGDAKESEVLFRGTNFIVDVCSEKTMIILTGFKGVLDLWAEHFEEEEPMPESPAGLSAHLRNIEWNSKDTSAASAKRPMKELKHDRERKRRKYGVGSGVHGKPGC</sequence>
<name>A0ACC1P4R9_9PEZI</name>
<proteinExistence type="predicted"/>